<sequence length="93" mass="10578">MAIADDFDELLGKLQIGKAIEEAVYEDFGRLTVVVESTLAALSELDPLPFERDEQRLRRAMANLTKILRSGSFAGEYEEDINIPPRRRKGFYT</sequence>
<comment type="caution">
    <text evidence="1">The sequence shown here is derived from an EMBL/GenBank/DDBJ whole genome shotgun (WGS) entry which is preliminary data.</text>
</comment>
<name>A0A0F9QSX2_9ZZZZ</name>
<dbReference type="AlphaFoldDB" id="A0A0F9QSX2"/>
<accession>A0A0F9QSX2</accession>
<protein>
    <submittedName>
        <fullName evidence="1">Uncharacterized protein</fullName>
    </submittedName>
</protein>
<evidence type="ECO:0000313" key="1">
    <source>
        <dbReference type="EMBL" id="KKN16211.1"/>
    </source>
</evidence>
<organism evidence="1">
    <name type="scientific">marine sediment metagenome</name>
    <dbReference type="NCBI Taxonomy" id="412755"/>
    <lineage>
        <taxon>unclassified sequences</taxon>
        <taxon>metagenomes</taxon>
        <taxon>ecological metagenomes</taxon>
    </lineage>
</organism>
<reference evidence="1" key="1">
    <citation type="journal article" date="2015" name="Nature">
        <title>Complex archaea that bridge the gap between prokaryotes and eukaryotes.</title>
        <authorList>
            <person name="Spang A."/>
            <person name="Saw J.H."/>
            <person name="Jorgensen S.L."/>
            <person name="Zaremba-Niedzwiedzka K."/>
            <person name="Martijn J."/>
            <person name="Lind A.E."/>
            <person name="van Eijk R."/>
            <person name="Schleper C."/>
            <person name="Guy L."/>
            <person name="Ettema T.J."/>
        </authorList>
    </citation>
    <scope>NUCLEOTIDE SEQUENCE</scope>
</reference>
<dbReference type="EMBL" id="LAZR01003636">
    <property type="protein sequence ID" value="KKN16211.1"/>
    <property type="molecule type" value="Genomic_DNA"/>
</dbReference>
<gene>
    <name evidence="1" type="ORF">LCGC14_0978040</name>
</gene>
<proteinExistence type="predicted"/>